<gene>
    <name evidence="6" type="primary">gcvA</name>
    <name evidence="6" type="ORF">EJP69_28945</name>
</gene>
<dbReference type="SUPFAM" id="SSF46785">
    <property type="entry name" value="Winged helix' DNA-binding domain"/>
    <property type="match status" value="1"/>
</dbReference>
<dbReference type="Pfam" id="PF00126">
    <property type="entry name" value="HTH_1"/>
    <property type="match status" value="1"/>
</dbReference>
<evidence type="ECO:0000256" key="4">
    <source>
        <dbReference type="ARBA" id="ARBA00023163"/>
    </source>
</evidence>
<evidence type="ECO:0000256" key="2">
    <source>
        <dbReference type="ARBA" id="ARBA00023015"/>
    </source>
</evidence>
<evidence type="ECO:0000313" key="6">
    <source>
        <dbReference type="EMBL" id="RTQ30706.1"/>
    </source>
</evidence>
<dbReference type="PROSITE" id="PS50931">
    <property type="entry name" value="HTH_LYSR"/>
    <property type="match status" value="1"/>
</dbReference>
<dbReference type="EMBL" id="RXOE01000012">
    <property type="protein sequence ID" value="RTQ30706.1"/>
    <property type="molecule type" value="Genomic_DNA"/>
</dbReference>
<protein>
    <submittedName>
        <fullName evidence="6">Transcriptional regulator GcvA</fullName>
    </submittedName>
</protein>
<dbReference type="Proteomes" id="UP000267418">
    <property type="component" value="Unassembled WGS sequence"/>
</dbReference>
<dbReference type="PANTHER" id="PTHR30537:SF26">
    <property type="entry name" value="GLYCINE CLEAVAGE SYSTEM TRANSCRIPTIONAL ACTIVATOR"/>
    <property type="match status" value="1"/>
</dbReference>
<evidence type="ECO:0000256" key="3">
    <source>
        <dbReference type="ARBA" id="ARBA00023125"/>
    </source>
</evidence>
<dbReference type="InterPro" id="IPR036388">
    <property type="entry name" value="WH-like_DNA-bd_sf"/>
</dbReference>
<dbReference type="InterPro" id="IPR005119">
    <property type="entry name" value="LysR_subst-bd"/>
</dbReference>
<proteinExistence type="inferred from homology"/>
<dbReference type="SUPFAM" id="SSF53850">
    <property type="entry name" value="Periplasmic binding protein-like II"/>
    <property type="match status" value="1"/>
</dbReference>
<dbReference type="GO" id="GO:0003700">
    <property type="term" value="F:DNA-binding transcription factor activity"/>
    <property type="evidence" value="ECO:0007669"/>
    <property type="project" value="InterPro"/>
</dbReference>
<dbReference type="Gene3D" id="3.40.190.10">
    <property type="entry name" value="Periplasmic binding protein-like II"/>
    <property type="match status" value="2"/>
</dbReference>
<dbReference type="PANTHER" id="PTHR30537">
    <property type="entry name" value="HTH-TYPE TRANSCRIPTIONAL REGULATOR"/>
    <property type="match status" value="1"/>
</dbReference>
<dbReference type="InterPro" id="IPR058163">
    <property type="entry name" value="LysR-type_TF_proteobact-type"/>
</dbReference>
<dbReference type="Gene3D" id="1.10.10.10">
    <property type="entry name" value="Winged helix-like DNA-binding domain superfamily/Winged helix DNA-binding domain"/>
    <property type="match status" value="1"/>
</dbReference>
<dbReference type="FunFam" id="3.40.190.10:FF:000017">
    <property type="entry name" value="Glycine cleavage system transcriptional activator"/>
    <property type="match status" value="1"/>
</dbReference>
<organism evidence="6 7">
    <name type="scientific">Variovorax gossypii</name>
    <dbReference type="NCBI Taxonomy" id="1679495"/>
    <lineage>
        <taxon>Bacteria</taxon>
        <taxon>Pseudomonadati</taxon>
        <taxon>Pseudomonadota</taxon>
        <taxon>Betaproteobacteria</taxon>
        <taxon>Burkholderiales</taxon>
        <taxon>Comamonadaceae</taxon>
        <taxon>Variovorax</taxon>
    </lineage>
</organism>
<dbReference type="PRINTS" id="PR00039">
    <property type="entry name" value="HTHLYSR"/>
</dbReference>
<sequence>MFRREFLPPMGQLLAFESAARHASISRAAQELHLTQSAISRQIKLLEDQLGTALFHRVRQRVVLTEAGRVYAAELRSGLDGVSGATQRVMTMGGMGEVLNLAVLPTFGTRWLIPRMKRFAALHPGVTVNFAARTEPFDFAREPFDAAIHFGADFWPGASCDYLLGESVVPVCSPEFKRRSGIHTREDMARQCLLHQSSRPMQWSEWFEQVKVSAAHAMRGPRFEHFAMLAQAAANGLGIALVPKFLVEEELASDRLVVLFREALLTQRAYYVVVPEVAAENRLVRAFRDWLVAEAAASRPSSGALSKSRAPAAAVVR</sequence>
<evidence type="ECO:0000313" key="7">
    <source>
        <dbReference type="Proteomes" id="UP000267418"/>
    </source>
</evidence>
<dbReference type="InterPro" id="IPR000847">
    <property type="entry name" value="LysR_HTH_N"/>
</dbReference>
<evidence type="ECO:0000256" key="1">
    <source>
        <dbReference type="ARBA" id="ARBA00009437"/>
    </source>
</evidence>
<keyword evidence="2" id="KW-0805">Transcription regulation</keyword>
<keyword evidence="3" id="KW-0238">DNA-binding</keyword>
<dbReference type="InterPro" id="IPR036390">
    <property type="entry name" value="WH_DNA-bd_sf"/>
</dbReference>
<dbReference type="Pfam" id="PF03466">
    <property type="entry name" value="LysR_substrate"/>
    <property type="match status" value="1"/>
</dbReference>
<dbReference type="RefSeq" id="WP_126473848.1">
    <property type="nucleotide sequence ID" value="NZ_RXOE01000012.1"/>
</dbReference>
<dbReference type="NCBIfam" id="NF008352">
    <property type="entry name" value="PRK11139.1"/>
    <property type="match status" value="1"/>
</dbReference>
<evidence type="ECO:0000259" key="5">
    <source>
        <dbReference type="PROSITE" id="PS50931"/>
    </source>
</evidence>
<keyword evidence="4" id="KW-0804">Transcription</keyword>
<reference evidence="6 7" key="1">
    <citation type="submission" date="2018-12" db="EMBL/GenBank/DDBJ databases">
        <title>The genome of Variovorax gossypii DSM 100435.</title>
        <authorList>
            <person name="Gao J."/>
            <person name="Sun J."/>
        </authorList>
    </citation>
    <scope>NUCLEOTIDE SEQUENCE [LARGE SCALE GENOMIC DNA]</scope>
    <source>
        <strain evidence="6 7">DSM 100435</strain>
    </source>
</reference>
<dbReference type="FunFam" id="1.10.10.10:FF:000001">
    <property type="entry name" value="LysR family transcriptional regulator"/>
    <property type="match status" value="1"/>
</dbReference>
<comment type="caution">
    <text evidence="6">The sequence shown here is derived from an EMBL/GenBank/DDBJ whole genome shotgun (WGS) entry which is preliminary data.</text>
</comment>
<dbReference type="CDD" id="cd08481">
    <property type="entry name" value="PBP2_GcdR_like"/>
    <property type="match status" value="1"/>
</dbReference>
<dbReference type="GO" id="GO:0006351">
    <property type="term" value="P:DNA-templated transcription"/>
    <property type="evidence" value="ECO:0007669"/>
    <property type="project" value="TreeGrafter"/>
</dbReference>
<dbReference type="OrthoDB" id="9178397at2"/>
<feature type="domain" description="HTH lysR-type" evidence="5">
    <location>
        <begin position="8"/>
        <end position="65"/>
    </location>
</feature>
<comment type="similarity">
    <text evidence="1">Belongs to the LysR transcriptional regulatory family.</text>
</comment>
<dbReference type="AlphaFoldDB" id="A0A431TDH1"/>
<name>A0A431TDH1_9BURK</name>
<accession>A0A431TDH1</accession>
<keyword evidence="7" id="KW-1185">Reference proteome</keyword>
<dbReference type="GO" id="GO:0043565">
    <property type="term" value="F:sequence-specific DNA binding"/>
    <property type="evidence" value="ECO:0007669"/>
    <property type="project" value="TreeGrafter"/>
</dbReference>